<reference evidence="7" key="1">
    <citation type="journal article" date="2023" name="Front. Mar. Sci.">
        <title>A new Merluccius polli reference genome to investigate the effects of global change in West African waters.</title>
        <authorList>
            <person name="Mateo J.L."/>
            <person name="Blanco-Fernandez C."/>
            <person name="Garcia-Vazquez E."/>
            <person name="Machado-Schiaffino G."/>
        </authorList>
    </citation>
    <scope>NUCLEOTIDE SEQUENCE</scope>
    <source>
        <strain evidence="7">C29</strain>
        <tissue evidence="7">Fin</tissue>
    </source>
</reference>
<dbReference type="Gene3D" id="3.10.10.10">
    <property type="entry name" value="HIV Type 1 Reverse Transcriptase, subunit A, domain 1"/>
    <property type="match status" value="1"/>
</dbReference>
<dbReference type="Proteomes" id="UP001174136">
    <property type="component" value="Unassembled WGS sequence"/>
</dbReference>
<keyword evidence="3" id="KW-0511">Multifunctional enzyme</keyword>
<dbReference type="FunFam" id="3.30.70.270:FF:000020">
    <property type="entry name" value="Transposon Tf2-6 polyprotein-like Protein"/>
    <property type="match status" value="1"/>
</dbReference>
<dbReference type="InterPro" id="IPR000477">
    <property type="entry name" value="RT_dom"/>
</dbReference>
<dbReference type="Pfam" id="PF00665">
    <property type="entry name" value="rve"/>
    <property type="match status" value="1"/>
</dbReference>
<feature type="domain" description="Integrase catalytic" evidence="6">
    <location>
        <begin position="383"/>
        <end position="541"/>
    </location>
</feature>
<accession>A0AA47NUT6</accession>
<evidence type="ECO:0000256" key="3">
    <source>
        <dbReference type="ARBA" id="ARBA00023268"/>
    </source>
</evidence>
<dbReference type="AlphaFoldDB" id="A0AA47NUT6"/>
<dbReference type="GO" id="GO:0015074">
    <property type="term" value="P:DNA integration"/>
    <property type="evidence" value="ECO:0007669"/>
    <property type="project" value="InterPro"/>
</dbReference>
<organism evidence="7 8">
    <name type="scientific">Merluccius polli</name>
    <name type="common">Benguela hake</name>
    <name type="synonym">Merluccius cadenati</name>
    <dbReference type="NCBI Taxonomy" id="89951"/>
    <lineage>
        <taxon>Eukaryota</taxon>
        <taxon>Metazoa</taxon>
        <taxon>Chordata</taxon>
        <taxon>Craniata</taxon>
        <taxon>Vertebrata</taxon>
        <taxon>Euteleostomi</taxon>
        <taxon>Actinopterygii</taxon>
        <taxon>Neopterygii</taxon>
        <taxon>Teleostei</taxon>
        <taxon>Neoteleostei</taxon>
        <taxon>Acanthomorphata</taxon>
        <taxon>Zeiogadaria</taxon>
        <taxon>Gadariae</taxon>
        <taxon>Gadiformes</taxon>
        <taxon>Gadoidei</taxon>
        <taxon>Merlucciidae</taxon>
        <taxon>Merluccius</taxon>
    </lineage>
</organism>
<dbReference type="GO" id="GO:0003676">
    <property type="term" value="F:nucleic acid binding"/>
    <property type="evidence" value="ECO:0007669"/>
    <property type="project" value="InterPro"/>
</dbReference>
<dbReference type="PROSITE" id="PS50994">
    <property type="entry name" value="INTEGRASE"/>
    <property type="match status" value="1"/>
</dbReference>
<evidence type="ECO:0000259" key="6">
    <source>
        <dbReference type="PROSITE" id="PS50994"/>
    </source>
</evidence>
<dbReference type="CDD" id="cd09274">
    <property type="entry name" value="RNase_HI_RT_Ty3"/>
    <property type="match status" value="1"/>
</dbReference>
<feature type="domain" description="Reverse transcriptase" evidence="5">
    <location>
        <begin position="823"/>
        <end position="1000"/>
    </location>
</feature>
<dbReference type="EMBL" id="JAOPHQ010005119">
    <property type="protein sequence ID" value="KAK0136972.1"/>
    <property type="molecule type" value="Genomic_DNA"/>
</dbReference>
<dbReference type="Pfam" id="PF00078">
    <property type="entry name" value="RVT_1"/>
    <property type="match status" value="1"/>
</dbReference>
<evidence type="ECO:0000256" key="4">
    <source>
        <dbReference type="ARBA" id="ARBA00039658"/>
    </source>
</evidence>
<dbReference type="Gene3D" id="3.30.70.270">
    <property type="match status" value="2"/>
</dbReference>
<dbReference type="InterPro" id="IPR001584">
    <property type="entry name" value="Integrase_cat-core"/>
</dbReference>
<dbReference type="InterPro" id="IPR043128">
    <property type="entry name" value="Rev_trsase/Diguanyl_cyclase"/>
</dbReference>
<dbReference type="PROSITE" id="PS50878">
    <property type="entry name" value="RT_POL"/>
    <property type="match status" value="1"/>
</dbReference>
<keyword evidence="8" id="KW-1185">Reference proteome</keyword>
<dbReference type="PANTHER" id="PTHR37984:SF5">
    <property type="entry name" value="PROTEIN NYNRIN-LIKE"/>
    <property type="match status" value="1"/>
</dbReference>
<proteinExistence type="inferred from homology"/>
<dbReference type="GO" id="GO:0004523">
    <property type="term" value="F:RNA-DNA hybrid ribonuclease activity"/>
    <property type="evidence" value="ECO:0007669"/>
    <property type="project" value="UniProtKB-EC"/>
</dbReference>
<dbReference type="InterPro" id="IPR012337">
    <property type="entry name" value="RNaseH-like_sf"/>
</dbReference>
<dbReference type="Gene3D" id="1.10.340.70">
    <property type="match status" value="1"/>
</dbReference>
<dbReference type="Pfam" id="PF17921">
    <property type="entry name" value="Integrase_H2C2"/>
    <property type="match status" value="1"/>
</dbReference>
<dbReference type="Gene3D" id="3.30.420.10">
    <property type="entry name" value="Ribonuclease H-like superfamily/Ribonuclease H"/>
    <property type="match status" value="1"/>
</dbReference>
<dbReference type="PANTHER" id="PTHR37984">
    <property type="entry name" value="PROTEIN CBG26694"/>
    <property type="match status" value="1"/>
</dbReference>
<comment type="caution">
    <text evidence="7">The sequence shown here is derived from an EMBL/GenBank/DDBJ whole genome shotgun (WGS) entry which is preliminary data.</text>
</comment>
<dbReference type="EC" id="3.1.26.4" evidence="2"/>
<dbReference type="InterPro" id="IPR041577">
    <property type="entry name" value="RT_RNaseH_2"/>
</dbReference>
<dbReference type="SUPFAM" id="SSF56672">
    <property type="entry name" value="DNA/RNA polymerases"/>
    <property type="match status" value="1"/>
</dbReference>
<comment type="similarity">
    <text evidence="1">Belongs to the beta type-B retroviral polymerase family. HERV class-II K(HML-2) pol subfamily.</text>
</comment>
<dbReference type="InterPro" id="IPR054465">
    <property type="entry name" value="Integrase_p58-like_C"/>
</dbReference>
<dbReference type="FunFam" id="3.30.420.10:FF:000032">
    <property type="entry name" value="Retrovirus-related Pol polyprotein from transposon 297-like Protein"/>
    <property type="match status" value="1"/>
</dbReference>
<evidence type="ECO:0000259" key="5">
    <source>
        <dbReference type="PROSITE" id="PS50878"/>
    </source>
</evidence>
<dbReference type="GO" id="GO:0003964">
    <property type="term" value="F:RNA-directed DNA polymerase activity"/>
    <property type="evidence" value="ECO:0007669"/>
    <property type="project" value="UniProtKB-KW"/>
</dbReference>
<evidence type="ECO:0000256" key="2">
    <source>
        <dbReference type="ARBA" id="ARBA00012180"/>
    </source>
</evidence>
<gene>
    <name evidence="7" type="primary">pol_102</name>
    <name evidence="7" type="ORF">N1851_026838</name>
</gene>
<name>A0AA47NUT6_MERPO</name>
<dbReference type="FunFam" id="1.10.340.70:FF:000001">
    <property type="entry name" value="Retrovirus-related Pol polyprotein from transposon gypsy-like Protein"/>
    <property type="match status" value="1"/>
</dbReference>
<evidence type="ECO:0000313" key="8">
    <source>
        <dbReference type="Proteomes" id="UP001174136"/>
    </source>
</evidence>
<sequence>MASLEEFIKSPTQDALSNMTRDELLRVAGHYKVEVHGSPLKAELLAQLIEALGTRGVFIEGDKTFPGPQKPGSPLTDIPTTPTVTKAALELRRLELREKEIDVIVQGFEMGFVNVPLHKMCLFSDLVSGNVTVGVRPSLPVQGISMLLGNDLAGGKVLPSPVVSTSPALHCSDDLAVKYPEVFHSSVVTRAMAQRTKDVSVKERDNEQIDLSDTFIAHSVPRRSRGERLSRSVPLPTDPCVKLSHSREQLIVEQTNDPSLSSLLAEAVSEKDVEFMPHGYYLREGVLMRKWRPLTASAADEWRVLNQIVVPMPYRSEILSLAHDHHFSGHLGINKTTDRILRHYFWPGIKRAVTKYCKTCHVCQVTGKPNQLIPPAPLQPIPVTSEPFEHVILDCVGPLPRTKAGKEYLLTIMCTLTRFPEAIPLRKITASAIIKVLLVFFSLFGLPKIVQTDQGSNFMSKMFNQSMYQLGVKHITSSSYHPQSQGALERFHQMLKSMLRAYCLEFERDWDEGVPYCLFAVREVVQESLGFSPSELVFGHNVRGPLKLLKESWLTEKTLHHSLPEYVAKMRCRLHRACELAKANLGLCQKRMKQRYDRKAVQRDFKPGEQVMVLLPIMGSALQARYTGPYRVERRVSEANYVIATPDRRKKSSLCHINMLKRYCKREDSSSVPSHTDVKDARLTSDAVIKSAVALSTTRGAETFDRSNTFVSAPPLNGPTVLLSEEGDLRCPSAEVVEGRLRNSDILVDLNGFLAHLPLSDRDDLISLISSYENLFSDVPGRTTVITHDIDVGDNRPIKQHAYRANPLKRQQLQKDMSCQFMLDNGIAEPSFSPWSSPCLLVPKAGGSSRFCTDFRKVNALTKSDSFPLPRVDDCVDRLGSAVYVSKIDLLKGYWQIPLTDRAKEISAFVTPESFLQYTVMAFGLRNAPATFQRLVNYILVGITNCEAYLDDLVVYSATWWEHVSHLTSVFERLSAANLTINLSKCEFGQATVIYLGKVVGRGQVRPVHSKVEAMLGFPVPESRRQLRRFLGMVGYYRAFCKNFSVIAAPLTDLLSTKRPFEWTKAGQLAFDSVKALLTTAPVLAAPNFAIPFSLVVDASDLGAGGVLVQTDKDGLEHPVCFFSRKFNIHQRAYSTIEKETLALVLALQHFEVYVGGAAEPVAVYTDHNPLTFLDRMRNHNQCLMRWSLNLAGFQH</sequence>
<dbReference type="Pfam" id="PF22938">
    <property type="entry name" value="Integrase_p58_C"/>
    <property type="match status" value="1"/>
</dbReference>
<protein>
    <recommendedName>
        <fullName evidence="4">Gypsy retrotransposon integrase-like protein 1</fullName>
        <ecNumber evidence="2">3.1.26.4</ecNumber>
    </recommendedName>
</protein>
<dbReference type="InterPro" id="IPR043502">
    <property type="entry name" value="DNA/RNA_pol_sf"/>
</dbReference>
<evidence type="ECO:0000313" key="7">
    <source>
        <dbReference type="EMBL" id="KAK0136972.1"/>
    </source>
</evidence>
<dbReference type="Pfam" id="PF17919">
    <property type="entry name" value="RT_RNaseH_2"/>
    <property type="match status" value="1"/>
</dbReference>
<dbReference type="InterPro" id="IPR041588">
    <property type="entry name" value="Integrase_H2C2"/>
</dbReference>
<dbReference type="SUPFAM" id="SSF53098">
    <property type="entry name" value="Ribonuclease H-like"/>
    <property type="match status" value="1"/>
</dbReference>
<dbReference type="InterPro" id="IPR036397">
    <property type="entry name" value="RNaseH_sf"/>
</dbReference>
<dbReference type="InterPro" id="IPR050951">
    <property type="entry name" value="Retrovirus_Pol_polyprotein"/>
</dbReference>
<dbReference type="CDD" id="cd01647">
    <property type="entry name" value="RT_LTR"/>
    <property type="match status" value="1"/>
</dbReference>
<evidence type="ECO:0000256" key="1">
    <source>
        <dbReference type="ARBA" id="ARBA00010879"/>
    </source>
</evidence>